<dbReference type="AlphaFoldDB" id="A0A432LC58"/>
<organism evidence="2 3">
    <name type="scientific">Lysinibacillus antri</name>
    <dbReference type="NCBI Taxonomy" id="2498145"/>
    <lineage>
        <taxon>Bacteria</taxon>
        <taxon>Bacillati</taxon>
        <taxon>Bacillota</taxon>
        <taxon>Bacilli</taxon>
        <taxon>Bacillales</taxon>
        <taxon>Bacillaceae</taxon>
        <taxon>Lysinibacillus</taxon>
    </lineage>
</organism>
<dbReference type="EMBL" id="RYYR01000010">
    <property type="protein sequence ID" value="RUL53214.1"/>
    <property type="molecule type" value="Genomic_DNA"/>
</dbReference>
<accession>A0A432LC58</accession>
<dbReference type="RefSeq" id="WP_126658952.1">
    <property type="nucleotide sequence ID" value="NZ_RYYR01000010.1"/>
</dbReference>
<keyword evidence="3" id="KW-1185">Reference proteome</keyword>
<proteinExistence type="inferred from homology"/>
<evidence type="ECO:0000313" key="2">
    <source>
        <dbReference type="EMBL" id="RUL53214.1"/>
    </source>
</evidence>
<sequence length="220" mass="25066">MGIFKRVKRITKANINGLLDKVEDPMMMLNEMTRELEQELTNAQKALTRQIYAENKQKALILEVNATIEKRTRQAKLAIEHGDEAIARLAIEEKMIQENQLSFFVEQYQALQDQTGILKTHVNELNTTLVELQNRKVLLASRANVAQSIKRIQATTSSFETGNILKGISQAEDRIILMEAEVEAGKHFTRPLLIQEATVINEDDVNKELDKLKQEQLKIG</sequence>
<evidence type="ECO:0000256" key="1">
    <source>
        <dbReference type="ARBA" id="ARBA00043985"/>
    </source>
</evidence>
<evidence type="ECO:0000313" key="3">
    <source>
        <dbReference type="Proteomes" id="UP000287910"/>
    </source>
</evidence>
<dbReference type="Proteomes" id="UP000287910">
    <property type="component" value="Unassembled WGS sequence"/>
</dbReference>
<protein>
    <submittedName>
        <fullName evidence="2">PspA/IM30 family protein</fullName>
    </submittedName>
</protein>
<comment type="caution">
    <text evidence="2">The sequence shown here is derived from an EMBL/GenBank/DDBJ whole genome shotgun (WGS) entry which is preliminary data.</text>
</comment>
<dbReference type="PANTHER" id="PTHR31088">
    <property type="entry name" value="MEMBRANE-ASSOCIATED PROTEIN VIPP1, CHLOROPLASTIC"/>
    <property type="match status" value="1"/>
</dbReference>
<comment type="similarity">
    <text evidence="1">Belongs to the PspA/Vipp/IM30 family.</text>
</comment>
<gene>
    <name evidence="2" type="ORF">EK386_09645</name>
</gene>
<reference evidence="2 3" key="1">
    <citation type="submission" date="2018-12" db="EMBL/GenBank/DDBJ databases">
        <title>Lysinibacillus antri sp. nov., isolated from a cave soil.</title>
        <authorList>
            <person name="Narsing Rao M.P."/>
            <person name="Zhang H."/>
            <person name="Dong Z.-Y."/>
            <person name="Niu X.-K."/>
            <person name="Zhang K."/>
            <person name="Fang B.-Z."/>
            <person name="Kang Y.-Q."/>
            <person name="Xiao M."/>
            <person name="Li W.-J."/>
        </authorList>
    </citation>
    <scope>NUCLEOTIDE SEQUENCE [LARGE SCALE GENOMIC DNA]</scope>
    <source>
        <strain evidence="2 3">SYSU K30002</strain>
    </source>
</reference>
<dbReference type="Pfam" id="PF04012">
    <property type="entry name" value="PspA_IM30"/>
    <property type="match status" value="1"/>
</dbReference>
<name>A0A432LC58_9BACI</name>
<dbReference type="PANTHER" id="PTHR31088:SF6">
    <property type="entry name" value="PHAGE SHOCK PROTEIN A"/>
    <property type="match status" value="1"/>
</dbReference>
<dbReference type="InterPro" id="IPR007157">
    <property type="entry name" value="PspA_VIPP1"/>
</dbReference>